<reference evidence="2 3" key="1">
    <citation type="submission" date="2019-03" db="EMBL/GenBank/DDBJ databases">
        <title>First draft genome of Liparis tanakae, snailfish: a comprehensive survey of snailfish specific genes.</title>
        <authorList>
            <person name="Kim W."/>
            <person name="Song I."/>
            <person name="Jeong J.-H."/>
            <person name="Kim D."/>
            <person name="Kim S."/>
            <person name="Ryu S."/>
            <person name="Song J.Y."/>
            <person name="Lee S.K."/>
        </authorList>
    </citation>
    <scope>NUCLEOTIDE SEQUENCE [LARGE SCALE GENOMIC DNA]</scope>
    <source>
        <tissue evidence="2">Muscle</tissue>
    </source>
</reference>
<dbReference type="Proteomes" id="UP000314294">
    <property type="component" value="Unassembled WGS sequence"/>
</dbReference>
<comment type="caution">
    <text evidence="2">The sequence shown here is derived from an EMBL/GenBank/DDBJ whole genome shotgun (WGS) entry which is preliminary data.</text>
</comment>
<accession>A0A4Z2EQI3</accession>
<sequence>MCCNLCPTETGALQRLFSPAGSGEKGPEDVGAANGGAGGGAKGSG</sequence>
<dbReference type="EMBL" id="SRLO01003731">
    <property type="protein sequence ID" value="TNN31176.1"/>
    <property type="molecule type" value="Genomic_DNA"/>
</dbReference>
<feature type="region of interest" description="Disordered" evidence="1">
    <location>
        <begin position="17"/>
        <end position="45"/>
    </location>
</feature>
<proteinExistence type="predicted"/>
<protein>
    <submittedName>
        <fullName evidence="2">Uncharacterized protein</fullName>
    </submittedName>
</protein>
<dbReference type="AlphaFoldDB" id="A0A4Z2EQI3"/>
<evidence type="ECO:0000313" key="2">
    <source>
        <dbReference type="EMBL" id="TNN31176.1"/>
    </source>
</evidence>
<name>A0A4Z2EQI3_9TELE</name>
<keyword evidence="3" id="KW-1185">Reference proteome</keyword>
<evidence type="ECO:0000313" key="3">
    <source>
        <dbReference type="Proteomes" id="UP000314294"/>
    </source>
</evidence>
<organism evidence="2 3">
    <name type="scientific">Liparis tanakae</name>
    <name type="common">Tanaka's snailfish</name>
    <dbReference type="NCBI Taxonomy" id="230148"/>
    <lineage>
        <taxon>Eukaryota</taxon>
        <taxon>Metazoa</taxon>
        <taxon>Chordata</taxon>
        <taxon>Craniata</taxon>
        <taxon>Vertebrata</taxon>
        <taxon>Euteleostomi</taxon>
        <taxon>Actinopterygii</taxon>
        <taxon>Neopterygii</taxon>
        <taxon>Teleostei</taxon>
        <taxon>Neoteleostei</taxon>
        <taxon>Acanthomorphata</taxon>
        <taxon>Eupercaria</taxon>
        <taxon>Perciformes</taxon>
        <taxon>Cottioidei</taxon>
        <taxon>Cottales</taxon>
        <taxon>Liparidae</taxon>
        <taxon>Liparis</taxon>
    </lineage>
</organism>
<gene>
    <name evidence="2" type="ORF">EYF80_058672</name>
</gene>
<feature type="compositionally biased region" description="Gly residues" evidence="1">
    <location>
        <begin position="33"/>
        <end position="45"/>
    </location>
</feature>
<evidence type="ECO:0000256" key="1">
    <source>
        <dbReference type="SAM" id="MobiDB-lite"/>
    </source>
</evidence>